<keyword evidence="6" id="KW-0862">Zinc</keyword>
<comment type="subcellular location">
    <subcellularLocation>
        <location evidence="1">Nucleus</location>
    </subcellularLocation>
</comment>
<protein>
    <recommendedName>
        <fullName evidence="14">Breast cancer type 1 susceptibility protein-like</fullName>
    </recommendedName>
</protein>
<dbReference type="InterPro" id="IPR013083">
    <property type="entry name" value="Znf_RING/FYVE/PHD"/>
</dbReference>
<dbReference type="Pfam" id="PF00533">
    <property type="entry name" value="BRCT"/>
    <property type="match status" value="2"/>
</dbReference>
<keyword evidence="5" id="KW-0863">Zinc-finger</keyword>
<dbReference type="SMART" id="SM00292">
    <property type="entry name" value="BRCT"/>
    <property type="match status" value="2"/>
</dbReference>
<evidence type="ECO:0000256" key="2">
    <source>
        <dbReference type="ARBA" id="ARBA00022723"/>
    </source>
</evidence>
<dbReference type="EMBL" id="VEVO01000020">
    <property type="protein sequence ID" value="KAF0025470.1"/>
    <property type="molecule type" value="Genomic_DNA"/>
</dbReference>
<evidence type="ECO:0000256" key="9">
    <source>
        <dbReference type="SAM" id="MobiDB-lite"/>
    </source>
</evidence>
<dbReference type="PROSITE" id="PS50172">
    <property type="entry name" value="BRCT"/>
    <property type="match status" value="1"/>
</dbReference>
<dbReference type="GO" id="GO:0007095">
    <property type="term" value="P:mitotic G2 DNA damage checkpoint signaling"/>
    <property type="evidence" value="ECO:0007669"/>
    <property type="project" value="TreeGrafter"/>
</dbReference>
<feature type="region of interest" description="Disordered" evidence="9">
    <location>
        <begin position="249"/>
        <end position="271"/>
    </location>
</feature>
<keyword evidence="7" id="KW-0234">DNA repair</keyword>
<feature type="region of interest" description="Disordered" evidence="9">
    <location>
        <begin position="540"/>
        <end position="559"/>
    </location>
</feature>
<feature type="region of interest" description="Disordered" evidence="9">
    <location>
        <begin position="1418"/>
        <end position="1459"/>
    </location>
</feature>
<organism evidence="12 13">
    <name type="scientific">Scophthalmus maximus</name>
    <name type="common">Turbot</name>
    <name type="synonym">Psetta maxima</name>
    <dbReference type="NCBI Taxonomy" id="52904"/>
    <lineage>
        <taxon>Eukaryota</taxon>
        <taxon>Metazoa</taxon>
        <taxon>Chordata</taxon>
        <taxon>Craniata</taxon>
        <taxon>Vertebrata</taxon>
        <taxon>Euteleostomi</taxon>
        <taxon>Actinopterygii</taxon>
        <taxon>Neopterygii</taxon>
        <taxon>Teleostei</taxon>
        <taxon>Neoteleostei</taxon>
        <taxon>Acanthomorphata</taxon>
        <taxon>Carangaria</taxon>
        <taxon>Pleuronectiformes</taxon>
        <taxon>Pleuronectoidei</taxon>
        <taxon>Scophthalmidae</taxon>
        <taxon>Scophthalmus</taxon>
    </lineage>
</organism>
<evidence type="ECO:0000256" key="8">
    <source>
        <dbReference type="ARBA" id="ARBA00023242"/>
    </source>
</evidence>
<feature type="region of interest" description="Disordered" evidence="9">
    <location>
        <begin position="742"/>
        <end position="777"/>
    </location>
</feature>
<evidence type="ECO:0000256" key="6">
    <source>
        <dbReference type="ARBA" id="ARBA00022833"/>
    </source>
</evidence>
<feature type="compositionally biased region" description="Basic and acidic residues" evidence="9">
    <location>
        <begin position="436"/>
        <end position="446"/>
    </location>
</feature>
<feature type="compositionally biased region" description="Polar residues" evidence="9">
    <location>
        <begin position="397"/>
        <end position="408"/>
    </location>
</feature>
<feature type="region of interest" description="Disordered" evidence="9">
    <location>
        <begin position="940"/>
        <end position="981"/>
    </location>
</feature>
<dbReference type="GO" id="GO:0008270">
    <property type="term" value="F:zinc ion binding"/>
    <property type="evidence" value="ECO:0007669"/>
    <property type="project" value="UniProtKB-KW"/>
</dbReference>
<dbReference type="InterPro" id="IPR036420">
    <property type="entry name" value="BRCT_dom_sf"/>
</dbReference>
<dbReference type="SUPFAM" id="SSF52113">
    <property type="entry name" value="BRCT domain"/>
    <property type="match status" value="2"/>
</dbReference>
<dbReference type="InterPro" id="IPR001510">
    <property type="entry name" value="Znf_PARP"/>
</dbReference>
<feature type="compositionally biased region" description="Low complexity" evidence="9">
    <location>
        <begin position="1425"/>
        <end position="1440"/>
    </location>
</feature>
<evidence type="ECO:0000313" key="13">
    <source>
        <dbReference type="Proteomes" id="UP000438429"/>
    </source>
</evidence>
<feature type="compositionally biased region" description="Basic and acidic residues" evidence="9">
    <location>
        <begin position="1211"/>
        <end position="1225"/>
    </location>
</feature>
<feature type="region of interest" description="Disordered" evidence="9">
    <location>
        <begin position="181"/>
        <end position="211"/>
    </location>
</feature>
<dbReference type="GO" id="GO:0003677">
    <property type="term" value="F:DNA binding"/>
    <property type="evidence" value="ECO:0007669"/>
    <property type="project" value="InterPro"/>
</dbReference>
<dbReference type="FunFam" id="3.40.50.10190:FF:000006">
    <property type="entry name" value="Breast cancer type 1 susceptibility protein homolog"/>
    <property type="match status" value="1"/>
</dbReference>
<feature type="region of interest" description="Disordered" evidence="9">
    <location>
        <begin position="356"/>
        <end position="409"/>
    </location>
</feature>
<evidence type="ECO:0000256" key="5">
    <source>
        <dbReference type="ARBA" id="ARBA00022771"/>
    </source>
</evidence>
<evidence type="ECO:0000313" key="12">
    <source>
        <dbReference type="EMBL" id="KAF0025470.1"/>
    </source>
</evidence>
<keyword evidence="4" id="KW-0227">DNA damage</keyword>
<name>A0A6A4S1G3_SCOMX</name>
<dbReference type="SUPFAM" id="SSF57850">
    <property type="entry name" value="RING/U-box"/>
    <property type="match status" value="1"/>
</dbReference>
<dbReference type="GO" id="GO:0000724">
    <property type="term" value="P:double-strand break repair via homologous recombination"/>
    <property type="evidence" value="ECO:0007669"/>
    <property type="project" value="TreeGrafter"/>
</dbReference>
<evidence type="ECO:0000259" key="11">
    <source>
        <dbReference type="PROSITE" id="PS50172"/>
    </source>
</evidence>
<dbReference type="GO" id="GO:0070531">
    <property type="term" value="C:BRCA1-A complex"/>
    <property type="evidence" value="ECO:0007669"/>
    <property type="project" value="TreeGrafter"/>
</dbReference>
<feature type="domain" description="BRCT" evidence="11">
    <location>
        <begin position="1243"/>
        <end position="1309"/>
    </location>
</feature>
<dbReference type="PANTHER" id="PTHR13763:SF0">
    <property type="entry name" value="BREAST CANCER TYPE 1 SUSCEPTIBILITY PROTEIN"/>
    <property type="match status" value="1"/>
</dbReference>
<sequence>MQKKKIVAGKPKRMVPVLETPQTQRFCLMKLLDNSKQNRANCPVCKTKITKRSLQESPGFQRLVAGLQDMIQAYEHDTCTNCKITSQTKKYEPIKLTCITTPNKIPHIFVTFSDFTGISLQEKQSGVTDAEATKHPHNVSSGDAPVNDLDNVEIAEHDDLPRSYSSTIAAQNGFARLMGLDDSTPLTTENEGLDSGLGDAPPTSNKKIHSSSDNLLPIETELLEAVEEASTHKTRGKIKSGKLENAALHTLEIPDKTDQQPVRKSSRKKLKNDLDSDKILRRKQKKSLEKVAEWLMKVPTEGSLELEKPDENVDDSDSCSSTATLDIKQQISDMNPKREDRAKALEEHVFGAVYKRQRSGKRNIPCPPNVSVEPTTTIKQKTDSEDKIHSDLEEEQPLTNEVNDTSSDISKEAEHMEIMEENEIDEYGEEWNNFSESDKSKGKVEVPHPLSDFEQQRPEGKLKKSMRIALQRVDSDLQEQFKSKSEITEQKKTDRRKGKNTSSEKGKPGRSSKPLVLVGVQNGGTSPKTGLRSEEVQVQIENYPSSEDQTTPNMRSTRRSRRLQLFAEEVQEGHKKANLKARVAEKDSSVVQRSEEVIGGTLDTTQTPKNGNMTQLAKRNGCIYDEDLGGIENMESGERTHRKQESFAEVPNAESLSEASAACYVPVVPSSASPTEAAVVDLALESDNLTDEFSKNIELETSACKSKFAITENEEDVVNDSELDTEQLLRSFKATKRKSFHLGGPHVKRSRSSDQGNTQGAEAEEKSPSQETLGDNENSLCSDLITQSISPVLTRKTVDEVVAEGLTSVTRCSDGVGGAGDAGDCFSRNSLSSVLTPNQVSKREMESPHLSVVPQLVNSGLCFTAAENEELHEASKCSHISNCQLDCSTRDAGERKEIRDSTSAGKQSDHTAEHVLVAEASLTPDGLVTPVVQMVHETNWNDKGGAEVSGHSSITSNPRKKRRTQRLESSSSSDGGGSREELPTLAQIFGTSALPAAGTKGRGDSNEANGCEAACVTADAADQVSRPPACPSPDCVTSSQASVDLFGTPDECIAPVNDNTVSMESSQFSSEVLVTQQKIQMQKELVRLEKLMALVSEVLQEKEHSPAKETQQSSKTTGPDTHRPPLCYQDACQDSDQRGVPDAECEHSTGVCDGKGVAESSVSEHGAIPEKKAQQSTNTALGAKGTEAFKTPDISSAAKTLKNCSSLSDGQEDKENNTPPRDRREDKMLLASSGLGPNEQIMVKKFAKRVGARVVSQVTPEVTHIIMRTDEQLVCERTLKYFLGIAGRKWVVSFQWISECFKLKKVLNETFAFSHSAPPEEFRKTCRLKCVSESSIFAQQSLFEVKGDVVNGPNHQGPSRARTTEDSNLLMKGYTVCFQGPFTDMTTDEMEWMVELCGATVVKDPLIFDSKQKSHQLAIVQPGPESSSSSTYSNSEVNTSKAFDLSSGKRFDLPNVPKL</sequence>
<accession>A0A6A4S1G3</accession>
<gene>
    <name evidence="12" type="ORF">F2P81_022351</name>
</gene>
<dbReference type="GO" id="GO:0043009">
    <property type="term" value="P:chordate embryonic development"/>
    <property type="evidence" value="ECO:0007669"/>
    <property type="project" value="TreeGrafter"/>
</dbReference>
<dbReference type="PROSITE" id="PS50064">
    <property type="entry name" value="ZF_PARP_2"/>
    <property type="match status" value="1"/>
</dbReference>
<evidence type="ECO:0000256" key="3">
    <source>
        <dbReference type="ARBA" id="ARBA00022737"/>
    </source>
</evidence>
<dbReference type="Proteomes" id="UP000438429">
    <property type="component" value="Unassembled WGS sequence"/>
</dbReference>
<evidence type="ECO:0000259" key="10">
    <source>
        <dbReference type="PROSITE" id="PS50064"/>
    </source>
</evidence>
<dbReference type="InterPro" id="IPR001357">
    <property type="entry name" value="BRCT_dom"/>
</dbReference>
<feature type="compositionally biased region" description="Polar residues" evidence="9">
    <location>
        <begin position="1108"/>
        <end position="1119"/>
    </location>
</feature>
<keyword evidence="3" id="KW-0677">Repeat</keyword>
<evidence type="ECO:0000256" key="7">
    <source>
        <dbReference type="ARBA" id="ARBA00023204"/>
    </source>
</evidence>
<evidence type="ECO:0008006" key="14">
    <source>
        <dbReference type="Google" id="ProtNLM"/>
    </source>
</evidence>
<keyword evidence="2" id="KW-0479">Metal-binding</keyword>
<dbReference type="Gene3D" id="3.40.50.10190">
    <property type="entry name" value="BRCT domain"/>
    <property type="match status" value="2"/>
</dbReference>
<feature type="region of interest" description="Disordered" evidence="9">
    <location>
        <begin position="1100"/>
        <end position="1181"/>
    </location>
</feature>
<feature type="domain" description="PARP-type" evidence="10">
    <location>
        <begin position="30"/>
        <end position="79"/>
    </location>
</feature>
<dbReference type="InterPro" id="IPR031099">
    <property type="entry name" value="BRCA1-associated"/>
</dbReference>
<feature type="compositionally biased region" description="Polar residues" evidence="9">
    <location>
        <begin position="540"/>
        <end position="555"/>
    </location>
</feature>
<evidence type="ECO:0000256" key="1">
    <source>
        <dbReference type="ARBA" id="ARBA00004123"/>
    </source>
</evidence>
<dbReference type="GO" id="GO:0031436">
    <property type="term" value="C:BRCA1-BARD1 complex"/>
    <property type="evidence" value="ECO:0007669"/>
    <property type="project" value="TreeGrafter"/>
</dbReference>
<feature type="region of interest" description="Disordered" evidence="9">
    <location>
        <begin position="1202"/>
        <end position="1225"/>
    </location>
</feature>
<dbReference type="GO" id="GO:0045944">
    <property type="term" value="P:positive regulation of transcription by RNA polymerase II"/>
    <property type="evidence" value="ECO:0007669"/>
    <property type="project" value="TreeGrafter"/>
</dbReference>
<reference evidence="12 13" key="1">
    <citation type="submission" date="2019-06" db="EMBL/GenBank/DDBJ databases">
        <title>Draft genomes of female and male turbot (Scophthalmus maximus).</title>
        <authorList>
            <person name="Xu H."/>
            <person name="Xu X.-W."/>
            <person name="Shao C."/>
            <person name="Chen S."/>
        </authorList>
    </citation>
    <scope>NUCLEOTIDE SEQUENCE [LARGE SCALE GENOMIC DNA]</scope>
    <source>
        <strain evidence="12">Ysfricsl-2016a</strain>
        <tissue evidence="12">Blood</tissue>
    </source>
</reference>
<feature type="compositionally biased region" description="Basic and acidic residues" evidence="9">
    <location>
        <begin position="1135"/>
        <end position="1147"/>
    </location>
</feature>
<dbReference type="Gene3D" id="3.30.40.10">
    <property type="entry name" value="Zinc/RING finger domain, C3HC4 (zinc finger)"/>
    <property type="match status" value="1"/>
</dbReference>
<proteinExistence type="predicted"/>
<feature type="compositionally biased region" description="Basic and acidic residues" evidence="9">
    <location>
        <begin position="380"/>
        <end position="391"/>
    </location>
</feature>
<feature type="region of interest" description="Disordered" evidence="9">
    <location>
        <begin position="428"/>
        <end position="534"/>
    </location>
</feature>
<keyword evidence="8" id="KW-0539">Nucleus</keyword>
<feature type="compositionally biased region" description="Basic and acidic residues" evidence="9">
    <location>
        <begin position="473"/>
        <end position="492"/>
    </location>
</feature>
<comment type="caution">
    <text evidence="12">The sequence shown here is derived from an EMBL/GenBank/DDBJ whole genome shotgun (WGS) entry which is preliminary data.</text>
</comment>
<dbReference type="GO" id="GO:0004842">
    <property type="term" value="F:ubiquitin-protein transferase activity"/>
    <property type="evidence" value="ECO:0007669"/>
    <property type="project" value="TreeGrafter"/>
</dbReference>
<feature type="region of interest" description="Disordered" evidence="9">
    <location>
        <begin position="126"/>
        <end position="146"/>
    </location>
</feature>
<evidence type="ECO:0000256" key="4">
    <source>
        <dbReference type="ARBA" id="ARBA00022763"/>
    </source>
</evidence>
<dbReference type="PANTHER" id="PTHR13763">
    <property type="entry name" value="BREAST CANCER TYPE 1 SUSCEPTIBILITY PROTEIN BRCA1"/>
    <property type="match status" value="1"/>
</dbReference>